<evidence type="ECO:0000256" key="2">
    <source>
        <dbReference type="SAM" id="Phobius"/>
    </source>
</evidence>
<evidence type="ECO:0000313" key="4">
    <source>
        <dbReference type="Proteomes" id="UP001164746"/>
    </source>
</evidence>
<gene>
    <name evidence="3" type="ORF">MAR_032601</name>
</gene>
<dbReference type="Gene3D" id="2.10.25.10">
    <property type="entry name" value="Laminin"/>
    <property type="match status" value="1"/>
</dbReference>
<keyword evidence="2" id="KW-1133">Transmembrane helix</keyword>
<dbReference type="SUPFAM" id="SSF57184">
    <property type="entry name" value="Growth factor receptor domain"/>
    <property type="match status" value="1"/>
</dbReference>
<feature type="region of interest" description="Disordered" evidence="1">
    <location>
        <begin position="206"/>
        <end position="225"/>
    </location>
</feature>
<reference evidence="3" key="1">
    <citation type="submission" date="2022-11" db="EMBL/GenBank/DDBJ databases">
        <title>Centuries of genome instability and evolution in soft-shell clam transmissible cancer (bioRxiv).</title>
        <authorList>
            <person name="Hart S.F.M."/>
            <person name="Yonemitsu M.A."/>
            <person name="Giersch R.M."/>
            <person name="Beal B.F."/>
            <person name="Arriagada G."/>
            <person name="Davis B.W."/>
            <person name="Ostrander E.A."/>
            <person name="Goff S.P."/>
            <person name="Metzger M.J."/>
        </authorList>
    </citation>
    <scope>NUCLEOTIDE SEQUENCE</scope>
    <source>
        <strain evidence="3">MELC-2E11</strain>
        <tissue evidence="3">Siphon/mantle</tissue>
    </source>
</reference>
<accession>A0ABY7F734</accession>
<dbReference type="Proteomes" id="UP001164746">
    <property type="component" value="Chromosome 10"/>
</dbReference>
<sequence>MEQHDNCVYDILNHDWKECIAGYYGDHCNVKCLNGCVHEVCIRNGTCLECIDGYYGDRCNAKCSQGCADGNCIRDGLCTKCISDFYGENCNISCKQGAFFRNNTYNCIDNIAGFGTHETETDGRSAGLVVGATFIGLVAGLIISLVGEYIWKQHMEIKKIDMATSTGDNINGDLTVSTEQDYERLVQDQRRNSLELTAYDMCETTSVQHGPSEDAHNESNEDNHN</sequence>
<keyword evidence="4" id="KW-1185">Reference proteome</keyword>
<keyword evidence="2" id="KW-0812">Transmembrane</keyword>
<name>A0ABY7F734_MYAAR</name>
<evidence type="ECO:0000313" key="3">
    <source>
        <dbReference type="EMBL" id="WAR18007.1"/>
    </source>
</evidence>
<protein>
    <submittedName>
        <fullName evidence="3">TEN1-like protein</fullName>
    </submittedName>
</protein>
<keyword evidence="2" id="KW-0472">Membrane</keyword>
<proteinExistence type="predicted"/>
<organism evidence="3 4">
    <name type="scientific">Mya arenaria</name>
    <name type="common">Soft-shell clam</name>
    <dbReference type="NCBI Taxonomy" id="6604"/>
    <lineage>
        <taxon>Eukaryota</taxon>
        <taxon>Metazoa</taxon>
        <taxon>Spiralia</taxon>
        <taxon>Lophotrochozoa</taxon>
        <taxon>Mollusca</taxon>
        <taxon>Bivalvia</taxon>
        <taxon>Autobranchia</taxon>
        <taxon>Heteroconchia</taxon>
        <taxon>Euheterodonta</taxon>
        <taxon>Imparidentia</taxon>
        <taxon>Neoheterodontei</taxon>
        <taxon>Myida</taxon>
        <taxon>Myoidea</taxon>
        <taxon>Myidae</taxon>
        <taxon>Mya</taxon>
    </lineage>
</organism>
<feature type="transmembrane region" description="Helical" evidence="2">
    <location>
        <begin position="126"/>
        <end position="151"/>
    </location>
</feature>
<evidence type="ECO:0000256" key="1">
    <source>
        <dbReference type="SAM" id="MobiDB-lite"/>
    </source>
</evidence>
<dbReference type="InterPro" id="IPR009030">
    <property type="entry name" value="Growth_fac_rcpt_cys_sf"/>
</dbReference>
<dbReference type="EMBL" id="CP111021">
    <property type="protein sequence ID" value="WAR18007.1"/>
    <property type="molecule type" value="Genomic_DNA"/>
</dbReference>
<feature type="compositionally biased region" description="Basic and acidic residues" evidence="1">
    <location>
        <begin position="211"/>
        <end position="225"/>
    </location>
</feature>